<dbReference type="Gene3D" id="2.60.40.380">
    <property type="entry name" value="Purple acid phosphatase-like, N-terminal"/>
    <property type="match status" value="1"/>
</dbReference>
<dbReference type="Pfam" id="PF16656">
    <property type="entry name" value="Pur_ac_phosph_N"/>
    <property type="match status" value="1"/>
</dbReference>
<proteinExistence type="predicted"/>
<organism evidence="4 5">
    <name type="scientific">Chitinophaga caseinilytica</name>
    <dbReference type="NCBI Taxonomy" id="2267521"/>
    <lineage>
        <taxon>Bacteria</taxon>
        <taxon>Pseudomonadati</taxon>
        <taxon>Bacteroidota</taxon>
        <taxon>Chitinophagia</taxon>
        <taxon>Chitinophagales</taxon>
        <taxon>Chitinophagaceae</taxon>
        <taxon>Chitinophaga</taxon>
    </lineage>
</organism>
<dbReference type="SUPFAM" id="SSF56300">
    <property type="entry name" value="Metallo-dependent phosphatases"/>
    <property type="match status" value="1"/>
</dbReference>
<protein>
    <submittedName>
        <fullName evidence="4">Metallophosphoesterase family protein</fullName>
        <ecNumber evidence="4">3.1.-.-</ecNumber>
    </submittedName>
</protein>
<name>A0ABZ2Z0F5_9BACT</name>
<dbReference type="GO" id="GO:0016787">
    <property type="term" value="F:hydrolase activity"/>
    <property type="evidence" value="ECO:0007669"/>
    <property type="project" value="UniProtKB-KW"/>
</dbReference>
<feature type="domain" description="Calcineurin-like phosphoesterase" evidence="2">
    <location>
        <begin position="151"/>
        <end position="324"/>
    </location>
</feature>
<dbReference type="EMBL" id="CP150096">
    <property type="protein sequence ID" value="WZN45415.1"/>
    <property type="molecule type" value="Genomic_DNA"/>
</dbReference>
<dbReference type="InterPro" id="IPR029052">
    <property type="entry name" value="Metallo-depent_PP-like"/>
</dbReference>
<dbReference type="InterPro" id="IPR008963">
    <property type="entry name" value="Purple_acid_Pase-like_N"/>
</dbReference>
<keyword evidence="5" id="KW-1185">Reference proteome</keyword>
<dbReference type="Pfam" id="PF00149">
    <property type="entry name" value="Metallophos"/>
    <property type="match status" value="1"/>
</dbReference>
<keyword evidence="4" id="KW-0378">Hydrolase</keyword>
<dbReference type="Proteomes" id="UP001449657">
    <property type="component" value="Chromosome"/>
</dbReference>
<sequence length="407" mass="46215">MNIHYAGRWLLATCFFLPQARAQQARPDNIVLNVTADPSRSAAVNWRTNAVTDSSYAEIAPASPDPAFTAKAVRVPAATSGIISDTIAARYHSVVFNDLQPNTEYAYRVGKGNDWSEWFQFRTAGLPGQPFSFIYLGDAQTNLRSLWSRAIRKAWSAAPDARLIIHAGDLVNRGNNYDEWQQWFEAGSFIHASVPGLMSPGNHEYHYPKDSGQVSVFWRPQFALPENGPAGLEETCYYTDVQGARFISLNSQEIEINERLLHLQRDWLEKVLQENKQRWTIVTFHHPVLSTKKTRDNKFIREYIKPLLDKYKVDLVLTGHDHTYARGRDGNQGPVYAVSVSGPKMYEIDPAPWMAVTGSHEQFYQIIRVDDKAIRYTAYTVDGEVHDAFELTKQPGRQNLLKNVKKP</sequence>
<evidence type="ECO:0000313" key="4">
    <source>
        <dbReference type="EMBL" id="WZN45415.1"/>
    </source>
</evidence>
<dbReference type="InterPro" id="IPR004843">
    <property type="entry name" value="Calcineurin-like_PHP"/>
</dbReference>
<keyword evidence="1" id="KW-0732">Signal</keyword>
<evidence type="ECO:0000313" key="5">
    <source>
        <dbReference type="Proteomes" id="UP001449657"/>
    </source>
</evidence>
<accession>A0ABZ2Z0F5</accession>
<dbReference type="InterPro" id="IPR039331">
    <property type="entry name" value="PAPs-like"/>
</dbReference>
<gene>
    <name evidence="4" type="ORF">WJU22_21175</name>
</gene>
<dbReference type="PANTHER" id="PTHR22953">
    <property type="entry name" value="ACID PHOSPHATASE RELATED"/>
    <property type="match status" value="1"/>
</dbReference>
<dbReference type="InterPro" id="IPR015914">
    <property type="entry name" value="PAPs_N"/>
</dbReference>
<dbReference type="PANTHER" id="PTHR22953:SF153">
    <property type="entry name" value="PURPLE ACID PHOSPHATASE"/>
    <property type="match status" value="1"/>
</dbReference>
<evidence type="ECO:0000259" key="2">
    <source>
        <dbReference type="Pfam" id="PF00149"/>
    </source>
</evidence>
<evidence type="ECO:0000259" key="3">
    <source>
        <dbReference type="Pfam" id="PF16656"/>
    </source>
</evidence>
<dbReference type="RefSeq" id="WP_341840167.1">
    <property type="nucleotide sequence ID" value="NZ_CP149792.1"/>
</dbReference>
<evidence type="ECO:0000256" key="1">
    <source>
        <dbReference type="ARBA" id="ARBA00022729"/>
    </source>
</evidence>
<feature type="domain" description="Purple acid phosphatase N-terminal" evidence="3">
    <location>
        <begin position="27"/>
        <end position="123"/>
    </location>
</feature>
<dbReference type="Gene3D" id="3.60.21.10">
    <property type="match status" value="1"/>
</dbReference>
<dbReference type="SUPFAM" id="SSF49363">
    <property type="entry name" value="Purple acid phosphatase, N-terminal domain"/>
    <property type="match status" value="1"/>
</dbReference>
<dbReference type="EC" id="3.1.-.-" evidence="4"/>
<reference evidence="4 5" key="1">
    <citation type="submission" date="2024-03" db="EMBL/GenBank/DDBJ databases">
        <title>Chitinophaga caseinilytica sp. nov., a casein hydrolysing bacterium isolated from forest soil.</title>
        <authorList>
            <person name="Lee D.S."/>
            <person name="Han D.M."/>
            <person name="Baek J.H."/>
            <person name="Choi D.G."/>
            <person name="Jeon J.H."/>
            <person name="Jeon C.O."/>
        </authorList>
    </citation>
    <scope>NUCLEOTIDE SEQUENCE [LARGE SCALE GENOMIC DNA]</scope>
    <source>
        <strain evidence="4 5">KACC 19118</strain>
    </source>
</reference>